<keyword evidence="2" id="KW-0472">Membrane</keyword>
<evidence type="ECO:0000256" key="1">
    <source>
        <dbReference type="SAM" id="MobiDB-lite"/>
    </source>
</evidence>
<dbReference type="EMBL" id="OZ019895">
    <property type="protein sequence ID" value="CAK9221270.1"/>
    <property type="molecule type" value="Genomic_DNA"/>
</dbReference>
<evidence type="ECO:0008006" key="5">
    <source>
        <dbReference type="Google" id="ProtNLM"/>
    </source>
</evidence>
<feature type="region of interest" description="Disordered" evidence="1">
    <location>
        <begin position="96"/>
        <end position="151"/>
    </location>
</feature>
<sequence length="658" mass="71278">MASLQNFVMGSSLQVMKSHVDLRSKDLSLVQFQPGSGGGVTLCVIQKAAWSPALNLGLRKQFEGKFRLRGDSSTYRKFAKFPGEFLSTRNFLQREGGGGGGGCFKRKLSSMGKKDTRIRSLRQAPEEGEREAQSQPEEEQVLQAEDRSERVANDDEYEKLVVQLGSSESPGSSPMRQFVSSFVGTLSGMPQATTDAAESKRNDKNMEQRVKLWWNPLRMLDGGSPSATEPIRRRIAAGIHRAEEDFLAFSKELGKYMFIMTATGAILATGFQLSGGESHQEGVLWFSWLAGVVVGSMIGAGQVLESHARSGHRNVVITGSTRGLGKALAREFLQAGDNVVIASRSPESVRDTVTELQQEVEEKHRNLLMAADSEAMVSQIIKAKRRGKKVVGIACDVAKSDEVHALADFAVKKLGKIDIWINNAGMNKGFRPLVEFSDEEISQIVSTNLIGSLICTREAIRVMSKQPKGGHIFNMDGAGSGGTSTPLTAAYGATKCGLRQLSGSLLQECKGSRVGIHTASPGMVLTELLLSGASLQNKKMFNIICEQPETVARALVPNLRTVKGTGKAVNYLTPPRIVLAIVNAWFRRGRWFDEEGQAVYAAEAERLRHWAEGREKSPVTAAMELAPSGAWVSLLSSSVLCVYVILSNISAGGSPPGT</sequence>
<keyword evidence="4" id="KW-1185">Reference proteome</keyword>
<evidence type="ECO:0000256" key="2">
    <source>
        <dbReference type="SAM" id="Phobius"/>
    </source>
</evidence>
<reference evidence="3" key="1">
    <citation type="submission" date="2024-02" db="EMBL/GenBank/DDBJ databases">
        <authorList>
            <consortium name="ELIXIR-Norway"/>
            <consortium name="Elixir Norway"/>
        </authorList>
    </citation>
    <scope>NUCLEOTIDE SEQUENCE</scope>
</reference>
<organism evidence="3 4">
    <name type="scientific">Sphagnum troendelagicum</name>
    <dbReference type="NCBI Taxonomy" id="128251"/>
    <lineage>
        <taxon>Eukaryota</taxon>
        <taxon>Viridiplantae</taxon>
        <taxon>Streptophyta</taxon>
        <taxon>Embryophyta</taxon>
        <taxon>Bryophyta</taxon>
        <taxon>Sphagnophytina</taxon>
        <taxon>Sphagnopsida</taxon>
        <taxon>Sphagnales</taxon>
        <taxon>Sphagnaceae</taxon>
        <taxon>Sphagnum</taxon>
    </lineage>
</organism>
<dbReference type="InterPro" id="IPR052625">
    <property type="entry name" value="Chl_b_Red"/>
</dbReference>
<dbReference type="PRINTS" id="PR00081">
    <property type="entry name" value="GDHRDH"/>
</dbReference>
<dbReference type="Pfam" id="PF00106">
    <property type="entry name" value="adh_short"/>
    <property type="match status" value="1"/>
</dbReference>
<dbReference type="CDD" id="cd05233">
    <property type="entry name" value="SDR_c"/>
    <property type="match status" value="1"/>
</dbReference>
<gene>
    <name evidence="3" type="ORF">CSSPTR1EN2_LOCUS15872</name>
</gene>
<accession>A0ABP0ULE5</accession>
<proteinExistence type="predicted"/>
<dbReference type="Gene3D" id="3.40.50.720">
    <property type="entry name" value="NAD(P)-binding Rossmann-like Domain"/>
    <property type="match status" value="1"/>
</dbReference>
<name>A0ABP0ULE5_9BRYO</name>
<dbReference type="PANTHER" id="PTHR24314">
    <property type="entry name" value="NON-SPECIFIC LIPID TRANSFER PROTEIN-RELATED"/>
    <property type="match status" value="1"/>
</dbReference>
<feature type="transmembrane region" description="Helical" evidence="2">
    <location>
        <begin position="256"/>
        <end position="273"/>
    </location>
</feature>
<keyword evidence="2" id="KW-0812">Transmembrane</keyword>
<dbReference type="InterPro" id="IPR036291">
    <property type="entry name" value="NAD(P)-bd_dom_sf"/>
</dbReference>
<feature type="compositionally biased region" description="Basic and acidic residues" evidence="1">
    <location>
        <begin position="112"/>
        <end position="132"/>
    </location>
</feature>
<keyword evidence="2" id="KW-1133">Transmembrane helix</keyword>
<evidence type="ECO:0000313" key="3">
    <source>
        <dbReference type="EMBL" id="CAK9221270.1"/>
    </source>
</evidence>
<dbReference type="Proteomes" id="UP001497512">
    <property type="component" value="Chromosome 3"/>
</dbReference>
<dbReference type="PANTHER" id="PTHR24314:SF21">
    <property type="entry name" value="CHLOROPHYLL(IDE) B REDUCTASE NYC1, CHLOROPLASTIC-RELATED"/>
    <property type="match status" value="1"/>
</dbReference>
<protein>
    <recommendedName>
        <fullName evidence="5">Chlorophyll(Ide) b reductase NYC1, chloroplastic</fullName>
    </recommendedName>
</protein>
<feature type="transmembrane region" description="Helical" evidence="2">
    <location>
        <begin position="285"/>
        <end position="304"/>
    </location>
</feature>
<dbReference type="InterPro" id="IPR002347">
    <property type="entry name" value="SDR_fam"/>
</dbReference>
<evidence type="ECO:0000313" key="4">
    <source>
        <dbReference type="Proteomes" id="UP001497512"/>
    </source>
</evidence>
<dbReference type="SUPFAM" id="SSF51735">
    <property type="entry name" value="NAD(P)-binding Rossmann-fold domains"/>
    <property type="match status" value="1"/>
</dbReference>